<comment type="caution">
    <text evidence="1">The sequence shown here is derived from an EMBL/GenBank/DDBJ whole genome shotgun (WGS) entry which is preliminary data.</text>
</comment>
<evidence type="ECO:0000313" key="1">
    <source>
        <dbReference type="EMBL" id="KAF2196088.1"/>
    </source>
</evidence>
<name>A0A9P4MQK9_9PLEO</name>
<protein>
    <submittedName>
        <fullName evidence="1">Uncharacterized protein</fullName>
    </submittedName>
</protein>
<dbReference type="AlphaFoldDB" id="A0A9P4MQK9"/>
<gene>
    <name evidence="1" type="ORF">GQ43DRAFT_277952</name>
</gene>
<accession>A0A9P4MQK9</accession>
<reference evidence="1" key="1">
    <citation type="journal article" date="2020" name="Stud. Mycol.">
        <title>101 Dothideomycetes genomes: a test case for predicting lifestyles and emergence of pathogens.</title>
        <authorList>
            <person name="Haridas S."/>
            <person name="Albert R."/>
            <person name="Binder M."/>
            <person name="Bloem J."/>
            <person name="Labutti K."/>
            <person name="Salamov A."/>
            <person name="Andreopoulos B."/>
            <person name="Baker S."/>
            <person name="Barry K."/>
            <person name="Bills G."/>
            <person name="Bluhm B."/>
            <person name="Cannon C."/>
            <person name="Castanera R."/>
            <person name="Culley D."/>
            <person name="Daum C."/>
            <person name="Ezra D."/>
            <person name="Gonzalez J."/>
            <person name="Henrissat B."/>
            <person name="Kuo A."/>
            <person name="Liang C."/>
            <person name="Lipzen A."/>
            <person name="Lutzoni F."/>
            <person name="Magnuson J."/>
            <person name="Mondo S."/>
            <person name="Nolan M."/>
            <person name="Ohm R."/>
            <person name="Pangilinan J."/>
            <person name="Park H.-J."/>
            <person name="Ramirez L."/>
            <person name="Alfaro M."/>
            <person name="Sun H."/>
            <person name="Tritt A."/>
            <person name="Yoshinaga Y."/>
            <person name="Zwiers L.-H."/>
            <person name="Turgeon B."/>
            <person name="Goodwin S."/>
            <person name="Spatafora J."/>
            <person name="Crous P."/>
            <person name="Grigoriev I."/>
        </authorList>
    </citation>
    <scope>NUCLEOTIDE SEQUENCE</scope>
    <source>
        <strain evidence="1">ATCC 74209</strain>
    </source>
</reference>
<keyword evidence="2" id="KW-1185">Reference proteome</keyword>
<evidence type="ECO:0000313" key="2">
    <source>
        <dbReference type="Proteomes" id="UP000799536"/>
    </source>
</evidence>
<dbReference type="Proteomes" id="UP000799536">
    <property type="component" value="Unassembled WGS sequence"/>
</dbReference>
<proteinExistence type="predicted"/>
<sequence length="126" mass="14189">MCKSLVLRAESIATLAQLSLLRAISRPEERKSDLQALQINHYNQGSTSQEALSKSASRYPPKIWKMAVIMANEFLINPSDAALQLRHWFGITCNDIDAVSRCLAKLFGIPPLRAKGYIQSWWEDVS</sequence>
<dbReference type="EMBL" id="ML994487">
    <property type="protein sequence ID" value="KAF2196088.1"/>
    <property type="molecule type" value="Genomic_DNA"/>
</dbReference>
<organism evidence="1 2">
    <name type="scientific">Delitschia confertaspora ATCC 74209</name>
    <dbReference type="NCBI Taxonomy" id="1513339"/>
    <lineage>
        <taxon>Eukaryota</taxon>
        <taxon>Fungi</taxon>
        <taxon>Dikarya</taxon>
        <taxon>Ascomycota</taxon>
        <taxon>Pezizomycotina</taxon>
        <taxon>Dothideomycetes</taxon>
        <taxon>Pleosporomycetidae</taxon>
        <taxon>Pleosporales</taxon>
        <taxon>Delitschiaceae</taxon>
        <taxon>Delitschia</taxon>
    </lineage>
</organism>